<reference evidence="1" key="1">
    <citation type="submission" date="2021-02" db="EMBL/GenBank/DDBJ databases">
        <title>Phycicoccus sp. MQZ13P-5T, whole genome shotgun sequence.</title>
        <authorList>
            <person name="Tuo L."/>
        </authorList>
    </citation>
    <scope>NUCLEOTIDE SEQUENCE</scope>
    <source>
        <strain evidence="1">MQZ13P-5</strain>
    </source>
</reference>
<dbReference type="SUPFAM" id="SSF46785">
    <property type="entry name" value="Winged helix' DNA-binding domain"/>
    <property type="match status" value="1"/>
</dbReference>
<organism evidence="1 2">
    <name type="scientific">Phycicoccus sonneratiae</name>
    <dbReference type="NCBI Taxonomy" id="2807628"/>
    <lineage>
        <taxon>Bacteria</taxon>
        <taxon>Bacillati</taxon>
        <taxon>Actinomycetota</taxon>
        <taxon>Actinomycetes</taxon>
        <taxon>Micrococcales</taxon>
        <taxon>Intrasporangiaceae</taxon>
        <taxon>Phycicoccus</taxon>
    </lineage>
</organism>
<name>A0ABS2CMM2_9MICO</name>
<accession>A0ABS2CMM2</accession>
<dbReference type="SUPFAM" id="SSF81301">
    <property type="entry name" value="Nucleotidyltransferase"/>
    <property type="match status" value="1"/>
</dbReference>
<dbReference type="RefSeq" id="WP_204131573.1">
    <property type="nucleotide sequence ID" value="NZ_JAFDVD010000012.1"/>
</dbReference>
<proteinExistence type="predicted"/>
<dbReference type="EMBL" id="JAFDVD010000012">
    <property type="protein sequence ID" value="MBM6401118.1"/>
    <property type="molecule type" value="Genomic_DNA"/>
</dbReference>
<dbReference type="Proteomes" id="UP001430172">
    <property type="component" value="Unassembled WGS sequence"/>
</dbReference>
<dbReference type="Gene3D" id="3.30.460.10">
    <property type="entry name" value="Beta Polymerase, domain 2"/>
    <property type="match status" value="1"/>
</dbReference>
<dbReference type="InterPro" id="IPR036390">
    <property type="entry name" value="WH_DNA-bd_sf"/>
</dbReference>
<protein>
    <submittedName>
        <fullName evidence="1">Nucleotidyltransferase domain-containing protein</fullName>
    </submittedName>
</protein>
<evidence type="ECO:0000313" key="1">
    <source>
        <dbReference type="EMBL" id="MBM6401118.1"/>
    </source>
</evidence>
<evidence type="ECO:0000313" key="2">
    <source>
        <dbReference type="Proteomes" id="UP001430172"/>
    </source>
</evidence>
<dbReference type="InterPro" id="IPR043519">
    <property type="entry name" value="NT_sf"/>
</dbReference>
<gene>
    <name evidence="1" type="ORF">JQN70_12015</name>
</gene>
<sequence>MKTSPSALLPILRTPAVGELLARLFVHPQRGWALKDLAAAAQVSLPTTTREVTRMVRSGLLAEKRVGRTRQVRPNTDSLLFPPLRRLLLLTYGPVPVLEEELSAVAGIERAVVYGSWAERHAGVEGNEPNDVDVLVVGQPDLDDLYDVAERARQRLGRPVSIRNVSASRWNEPGSDPFLAGVTTGPLVTLGVGTER</sequence>
<dbReference type="CDD" id="cd05403">
    <property type="entry name" value="NT_KNTase_like"/>
    <property type="match status" value="1"/>
</dbReference>
<keyword evidence="2" id="KW-1185">Reference proteome</keyword>
<comment type="caution">
    <text evidence="1">The sequence shown here is derived from an EMBL/GenBank/DDBJ whole genome shotgun (WGS) entry which is preliminary data.</text>
</comment>